<keyword evidence="6" id="KW-0812">Transmembrane</keyword>
<evidence type="ECO:0000256" key="4">
    <source>
        <dbReference type="ARBA" id="ARBA00023163"/>
    </source>
</evidence>
<dbReference type="InterPro" id="IPR039425">
    <property type="entry name" value="RNA_pol_sigma-70-like"/>
</dbReference>
<evidence type="ECO:0000313" key="8">
    <source>
        <dbReference type="Proteomes" id="UP000431901"/>
    </source>
</evidence>
<feature type="region of interest" description="Disordered" evidence="5">
    <location>
        <begin position="272"/>
        <end position="300"/>
    </location>
</feature>
<feature type="compositionally biased region" description="Low complexity" evidence="5">
    <location>
        <begin position="337"/>
        <end position="380"/>
    </location>
</feature>
<evidence type="ECO:0000256" key="5">
    <source>
        <dbReference type="SAM" id="MobiDB-lite"/>
    </source>
</evidence>
<feature type="transmembrane region" description="Helical" evidence="6">
    <location>
        <begin position="303"/>
        <end position="324"/>
    </location>
</feature>
<dbReference type="InterPro" id="IPR013325">
    <property type="entry name" value="RNA_pol_sigma_r2"/>
</dbReference>
<evidence type="ECO:0000256" key="6">
    <source>
        <dbReference type="SAM" id="Phobius"/>
    </source>
</evidence>
<evidence type="ECO:0000256" key="3">
    <source>
        <dbReference type="ARBA" id="ARBA00023125"/>
    </source>
</evidence>
<dbReference type="EMBL" id="WUTW01000003">
    <property type="protein sequence ID" value="MXQ65975.1"/>
    <property type="molecule type" value="Genomic_DNA"/>
</dbReference>
<evidence type="ECO:0000256" key="2">
    <source>
        <dbReference type="ARBA" id="ARBA00023082"/>
    </source>
</evidence>
<dbReference type="Gene3D" id="1.10.1740.10">
    <property type="match status" value="1"/>
</dbReference>
<comment type="caution">
    <text evidence="7">The sequence shown here is derived from an EMBL/GenBank/DDBJ whole genome shotgun (WGS) entry which is preliminary data.</text>
</comment>
<name>A0A6I4WCL9_9ACTN</name>
<reference evidence="7 8" key="1">
    <citation type="submission" date="2019-12" db="EMBL/GenBank/DDBJ databases">
        <title>Nocardia macrotermitis sp. nov. and Nocardia aurantia sp. nov., isolated from the gut of the fungus growing-termite Macrotermes natalensis.</title>
        <authorList>
            <person name="Christine B."/>
            <person name="Rene B."/>
        </authorList>
    </citation>
    <scope>NUCLEOTIDE SEQUENCE [LARGE SCALE GENOMIC DNA]</scope>
    <source>
        <strain evidence="7 8">DSM 102126</strain>
    </source>
</reference>
<dbReference type="RefSeq" id="WP_161104177.1">
    <property type="nucleotide sequence ID" value="NZ_JBHLYI010000004.1"/>
</dbReference>
<sequence>MSAWPTLDRAADERLARALAAGDASAPGLLADRYGARLYDYAHALLRDRDEASWALYNALLAASAHGDLAGGGGRVRAWLYALVRHECLLRLRDPDRPDERIEAPEAEDAFLDEAEHARLLEGRRLAHSALAALRGRDREALDLLLRHDLDTPEIGVVLGLDAGEAARLAAAARAGLDEAVAAALIARSRGHGCREAAALAERGGWPVDPASARALVAHLEDCRVCAAHRGRSVSAARLLQALPVALMPGDLPGVITDAAADPATVAEAARRAGPFGPDGLPLPPAARAEADEPRRSRTPPRLWPALAAAAAVILVVTGGYMLMPGSGGPAAGLGTASSSTPAADPSESPLDSPSPEPTTSAPTPTTSAPTPSATPTTRKPTPKPTRTKRPKPTPTRSRPTTGTVAVSGSCNLSAAPSCAVTVTAPGFLTWTATHSPGLSLSRASGRGNGLVTVIRTGECQPGAVTFLPGGSSVAVTCDQPEAGQK</sequence>
<keyword evidence="3" id="KW-0238">DNA-binding</keyword>
<proteinExistence type="predicted"/>
<gene>
    <name evidence="7" type="ORF">GQ466_18305</name>
</gene>
<evidence type="ECO:0008006" key="9">
    <source>
        <dbReference type="Google" id="ProtNLM"/>
    </source>
</evidence>
<dbReference type="GO" id="GO:0006352">
    <property type="term" value="P:DNA-templated transcription initiation"/>
    <property type="evidence" value="ECO:0007669"/>
    <property type="project" value="InterPro"/>
</dbReference>
<dbReference type="GO" id="GO:0016987">
    <property type="term" value="F:sigma factor activity"/>
    <property type="evidence" value="ECO:0007669"/>
    <property type="project" value="UniProtKB-KW"/>
</dbReference>
<dbReference type="AlphaFoldDB" id="A0A6I4WCL9"/>
<evidence type="ECO:0000256" key="1">
    <source>
        <dbReference type="ARBA" id="ARBA00023015"/>
    </source>
</evidence>
<dbReference type="OrthoDB" id="3492533at2"/>
<keyword evidence="2" id="KW-0731">Sigma factor</keyword>
<keyword evidence="4" id="KW-0804">Transcription</keyword>
<keyword evidence="8" id="KW-1185">Reference proteome</keyword>
<keyword evidence="6" id="KW-1133">Transmembrane helix</keyword>
<dbReference type="SUPFAM" id="SSF88946">
    <property type="entry name" value="Sigma2 domain of RNA polymerase sigma factors"/>
    <property type="match status" value="1"/>
</dbReference>
<dbReference type="Proteomes" id="UP000431901">
    <property type="component" value="Unassembled WGS sequence"/>
</dbReference>
<dbReference type="GO" id="GO:0003677">
    <property type="term" value="F:DNA binding"/>
    <property type="evidence" value="ECO:0007669"/>
    <property type="project" value="UniProtKB-KW"/>
</dbReference>
<dbReference type="PANTHER" id="PTHR43133:SF8">
    <property type="entry name" value="RNA POLYMERASE SIGMA FACTOR HI_1459-RELATED"/>
    <property type="match status" value="1"/>
</dbReference>
<feature type="region of interest" description="Disordered" evidence="5">
    <location>
        <begin position="331"/>
        <end position="405"/>
    </location>
</feature>
<organism evidence="7 8">
    <name type="scientific">Actinomadura rayongensis</name>
    <dbReference type="NCBI Taxonomy" id="1429076"/>
    <lineage>
        <taxon>Bacteria</taxon>
        <taxon>Bacillati</taxon>
        <taxon>Actinomycetota</taxon>
        <taxon>Actinomycetes</taxon>
        <taxon>Streptosporangiales</taxon>
        <taxon>Thermomonosporaceae</taxon>
        <taxon>Actinomadura</taxon>
    </lineage>
</organism>
<evidence type="ECO:0000313" key="7">
    <source>
        <dbReference type="EMBL" id="MXQ65975.1"/>
    </source>
</evidence>
<keyword evidence="6" id="KW-0472">Membrane</keyword>
<keyword evidence="1" id="KW-0805">Transcription regulation</keyword>
<dbReference type="PANTHER" id="PTHR43133">
    <property type="entry name" value="RNA POLYMERASE ECF-TYPE SIGMA FACTO"/>
    <property type="match status" value="1"/>
</dbReference>
<accession>A0A6I4WCL9</accession>
<protein>
    <recommendedName>
        <fullName evidence="9">Sigma-70 family RNA polymerase sigma factor</fullName>
    </recommendedName>
</protein>